<dbReference type="GO" id="GO:0006435">
    <property type="term" value="P:threonyl-tRNA aminoacylation"/>
    <property type="evidence" value="ECO:0007669"/>
    <property type="project" value="InterPro"/>
</dbReference>
<dbReference type="Gene3D" id="3.40.50.800">
    <property type="entry name" value="Anticodon-binding domain"/>
    <property type="match status" value="1"/>
</dbReference>
<organism evidence="10 11">
    <name type="scientific">Lachnoclostridium phytofermentans</name>
    <dbReference type="NCBI Taxonomy" id="66219"/>
    <lineage>
        <taxon>Bacteria</taxon>
        <taxon>Bacillati</taxon>
        <taxon>Bacillota</taxon>
        <taxon>Clostridia</taxon>
        <taxon>Lachnospirales</taxon>
        <taxon>Lachnospiraceae</taxon>
    </lineage>
</organism>
<evidence type="ECO:0000259" key="8">
    <source>
        <dbReference type="Pfam" id="PF00587"/>
    </source>
</evidence>
<dbReference type="GO" id="GO:0140096">
    <property type="term" value="F:catalytic activity, acting on a protein"/>
    <property type="evidence" value="ECO:0007669"/>
    <property type="project" value="UniProtKB-ARBA"/>
</dbReference>
<evidence type="ECO:0000256" key="3">
    <source>
        <dbReference type="ARBA" id="ARBA00022723"/>
    </source>
</evidence>
<evidence type="ECO:0000313" key="11">
    <source>
        <dbReference type="Proteomes" id="UP000262969"/>
    </source>
</evidence>
<dbReference type="GO" id="GO:0005524">
    <property type="term" value="F:ATP binding"/>
    <property type="evidence" value="ECO:0007669"/>
    <property type="project" value="UniProtKB-KW"/>
</dbReference>
<gene>
    <name evidence="10" type="ORF">DHW61_00790</name>
</gene>
<evidence type="ECO:0000256" key="5">
    <source>
        <dbReference type="ARBA" id="ARBA00022840"/>
    </source>
</evidence>
<dbReference type="GO" id="GO:0016740">
    <property type="term" value="F:transferase activity"/>
    <property type="evidence" value="ECO:0007669"/>
    <property type="project" value="UniProtKB-ARBA"/>
</dbReference>
<dbReference type="InterPro" id="IPR002314">
    <property type="entry name" value="aa-tRNA-synt_IIb"/>
</dbReference>
<dbReference type="Proteomes" id="UP000262969">
    <property type="component" value="Unassembled WGS sequence"/>
</dbReference>
<dbReference type="InterPro" id="IPR045864">
    <property type="entry name" value="aa-tRNA-synth_II/BPL/LPL"/>
</dbReference>
<keyword evidence="6" id="KW-0648">Protein biosynthesis</keyword>
<evidence type="ECO:0000256" key="6">
    <source>
        <dbReference type="ARBA" id="ARBA00022917"/>
    </source>
</evidence>
<dbReference type="SUPFAM" id="SSF52954">
    <property type="entry name" value="Class II aaRS ABD-related"/>
    <property type="match status" value="1"/>
</dbReference>
<evidence type="ECO:0000256" key="2">
    <source>
        <dbReference type="ARBA" id="ARBA00022490"/>
    </source>
</evidence>
<dbReference type="PANTHER" id="PTHR11451:SF56">
    <property type="entry name" value="THREONINE--TRNA LIGASE 1"/>
    <property type="match status" value="1"/>
</dbReference>
<comment type="similarity">
    <text evidence="1">Belongs to the class-II aminoacyl-tRNA synthetase family.</text>
</comment>
<evidence type="ECO:0000256" key="4">
    <source>
        <dbReference type="ARBA" id="ARBA00022833"/>
    </source>
</evidence>
<feature type="domain" description="Anticodon-binding" evidence="9">
    <location>
        <begin position="85"/>
        <end position="172"/>
    </location>
</feature>
<dbReference type="FunFam" id="3.40.50.800:FF:000001">
    <property type="entry name" value="Threonine--tRNA ligase"/>
    <property type="match status" value="1"/>
</dbReference>
<dbReference type="Pfam" id="PF03129">
    <property type="entry name" value="HGTP_anticodon"/>
    <property type="match status" value="1"/>
</dbReference>
<accession>A0A3D2X3Q7</accession>
<dbReference type="Pfam" id="PF00587">
    <property type="entry name" value="tRNA-synt_2b"/>
    <property type="match status" value="1"/>
</dbReference>
<keyword evidence="5" id="KW-0547">Nucleotide-binding</keyword>
<dbReference type="InterPro" id="IPR004154">
    <property type="entry name" value="Anticodon-bd"/>
</dbReference>
<dbReference type="AlphaFoldDB" id="A0A3D2X3Q7"/>
<keyword evidence="3" id="KW-0479">Metal-binding</keyword>
<evidence type="ECO:0000256" key="7">
    <source>
        <dbReference type="ARBA" id="ARBA00023146"/>
    </source>
</evidence>
<dbReference type="Gene3D" id="3.30.930.10">
    <property type="entry name" value="Bira Bifunctional Protein, Domain 2"/>
    <property type="match status" value="1"/>
</dbReference>
<dbReference type="EMBL" id="DPVV01000030">
    <property type="protein sequence ID" value="HCL00958.1"/>
    <property type="molecule type" value="Genomic_DNA"/>
</dbReference>
<comment type="caution">
    <text evidence="10">The sequence shown here is derived from an EMBL/GenBank/DDBJ whole genome shotgun (WGS) entry which is preliminary data.</text>
</comment>
<evidence type="ECO:0000259" key="9">
    <source>
        <dbReference type="Pfam" id="PF03129"/>
    </source>
</evidence>
<dbReference type="PANTHER" id="PTHR11451">
    <property type="entry name" value="THREONINE-TRNA LIGASE"/>
    <property type="match status" value="1"/>
</dbReference>
<dbReference type="InterPro" id="IPR047246">
    <property type="entry name" value="ThrRS_anticodon"/>
</dbReference>
<keyword evidence="4" id="KW-0862">Zinc</keyword>
<feature type="non-terminal residue" evidence="10">
    <location>
        <position position="1"/>
    </location>
</feature>
<dbReference type="PRINTS" id="PR01047">
    <property type="entry name" value="TRNASYNTHTHR"/>
</dbReference>
<keyword evidence="7" id="KW-0030">Aminoacyl-tRNA synthetase</keyword>
<dbReference type="SUPFAM" id="SSF55681">
    <property type="entry name" value="Class II aaRS and biotin synthetases"/>
    <property type="match status" value="1"/>
</dbReference>
<proteinExistence type="inferred from homology"/>
<name>A0A3D2X3Q7_9FIRM</name>
<dbReference type="GO" id="GO:0004829">
    <property type="term" value="F:threonine-tRNA ligase activity"/>
    <property type="evidence" value="ECO:0007669"/>
    <property type="project" value="InterPro"/>
</dbReference>
<keyword evidence="5" id="KW-0067">ATP-binding</keyword>
<dbReference type="InterPro" id="IPR036621">
    <property type="entry name" value="Anticodon-bd_dom_sf"/>
</dbReference>
<keyword evidence="10" id="KW-0436">Ligase</keyword>
<dbReference type="GO" id="GO:0005737">
    <property type="term" value="C:cytoplasm"/>
    <property type="evidence" value="ECO:0007669"/>
    <property type="project" value="InterPro"/>
</dbReference>
<sequence length="189" mass="21890">GEAAFYGPKLDIQAKNVYGKEDTMITIQLDMFLADRFDMTYIDANGEKKRPYIIHRTSMGCYERTLAWLIEKYAGKFPTWLCPEQVRILPISEKYSDYAKMVEKELLDNGVLVTVDNRAEKIGYKIREARLDRVPYMLVVGQKEAEEGLVSVRSRYLGDEGQKKVSDFVDAICKEIRTKEIRKIEVTEE</sequence>
<protein>
    <submittedName>
        <fullName evidence="10">Threonine--tRNA ligase</fullName>
    </submittedName>
</protein>
<dbReference type="InterPro" id="IPR002320">
    <property type="entry name" value="Thr-tRNA-ligase_IIa"/>
</dbReference>
<dbReference type="GO" id="GO:0046872">
    <property type="term" value="F:metal ion binding"/>
    <property type="evidence" value="ECO:0007669"/>
    <property type="project" value="UniProtKB-KW"/>
</dbReference>
<dbReference type="CDD" id="cd00860">
    <property type="entry name" value="ThrRS_anticodon"/>
    <property type="match status" value="1"/>
</dbReference>
<evidence type="ECO:0000256" key="1">
    <source>
        <dbReference type="ARBA" id="ARBA00008226"/>
    </source>
</evidence>
<evidence type="ECO:0000313" key="10">
    <source>
        <dbReference type="EMBL" id="HCL00958.1"/>
    </source>
</evidence>
<feature type="domain" description="Aminoacyl-tRNA synthetase class II (G/ P/ S/T)" evidence="8">
    <location>
        <begin position="4"/>
        <end position="73"/>
    </location>
</feature>
<reference evidence="10 11" key="1">
    <citation type="journal article" date="2018" name="Nat. Biotechnol.">
        <title>A standardized bacterial taxonomy based on genome phylogeny substantially revises the tree of life.</title>
        <authorList>
            <person name="Parks D.H."/>
            <person name="Chuvochina M."/>
            <person name="Waite D.W."/>
            <person name="Rinke C."/>
            <person name="Skarshewski A."/>
            <person name="Chaumeil P.A."/>
            <person name="Hugenholtz P."/>
        </authorList>
    </citation>
    <scope>NUCLEOTIDE SEQUENCE [LARGE SCALE GENOMIC DNA]</scope>
    <source>
        <strain evidence="10">UBA11728</strain>
    </source>
</reference>
<keyword evidence="2" id="KW-0963">Cytoplasm</keyword>